<name>A0ABN8PMQ2_9CNID</name>
<evidence type="ECO:0000256" key="1">
    <source>
        <dbReference type="SAM" id="Phobius"/>
    </source>
</evidence>
<feature type="non-terminal residue" evidence="2">
    <location>
        <position position="1"/>
    </location>
</feature>
<protein>
    <recommendedName>
        <fullName evidence="4">Secreted protein</fullName>
    </recommendedName>
</protein>
<keyword evidence="1" id="KW-0472">Membrane</keyword>
<keyword evidence="1" id="KW-1133">Transmembrane helix</keyword>
<dbReference type="Proteomes" id="UP001159405">
    <property type="component" value="Unassembled WGS sequence"/>
</dbReference>
<evidence type="ECO:0000313" key="2">
    <source>
        <dbReference type="EMBL" id="CAH3144865.1"/>
    </source>
</evidence>
<dbReference type="EMBL" id="CALNXK010000074">
    <property type="protein sequence ID" value="CAH3144865.1"/>
    <property type="molecule type" value="Genomic_DNA"/>
</dbReference>
<keyword evidence="3" id="KW-1185">Reference proteome</keyword>
<evidence type="ECO:0008006" key="4">
    <source>
        <dbReference type="Google" id="ProtNLM"/>
    </source>
</evidence>
<keyword evidence="1" id="KW-0812">Transmembrane</keyword>
<evidence type="ECO:0000313" key="3">
    <source>
        <dbReference type="Proteomes" id="UP001159405"/>
    </source>
</evidence>
<sequence length="116" mass="12357">VNGKSLLIAVPVTVFVVLVLLVCCCCCCCCKGKKCRGCGKCIRNIFCCCCCCCDENRSSSSGKSHGLLSGVKNPMTRSAASRIQSATARLYGSVSKGSFSSRAQSTADRRAYWGIY</sequence>
<accession>A0ABN8PMQ2</accession>
<comment type="caution">
    <text evidence="2">The sequence shown here is derived from an EMBL/GenBank/DDBJ whole genome shotgun (WGS) entry which is preliminary data.</text>
</comment>
<proteinExistence type="predicted"/>
<feature type="transmembrane region" description="Helical" evidence="1">
    <location>
        <begin position="6"/>
        <end position="30"/>
    </location>
</feature>
<organism evidence="2 3">
    <name type="scientific">Porites lobata</name>
    <dbReference type="NCBI Taxonomy" id="104759"/>
    <lineage>
        <taxon>Eukaryota</taxon>
        <taxon>Metazoa</taxon>
        <taxon>Cnidaria</taxon>
        <taxon>Anthozoa</taxon>
        <taxon>Hexacorallia</taxon>
        <taxon>Scleractinia</taxon>
        <taxon>Fungiina</taxon>
        <taxon>Poritidae</taxon>
        <taxon>Porites</taxon>
    </lineage>
</organism>
<gene>
    <name evidence="2" type="ORF">PLOB_00044184</name>
</gene>
<reference evidence="2 3" key="1">
    <citation type="submission" date="2022-05" db="EMBL/GenBank/DDBJ databases">
        <authorList>
            <consortium name="Genoscope - CEA"/>
            <person name="William W."/>
        </authorList>
    </citation>
    <scope>NUCLEOTIDE SEQUENCE [LARGE SCALE GENOMIC DNA]</scope>
</reference>